<evidence type="ECO:0000256" key="1">
    <source>
        <dbReference type="SAM" id="MobiDB-lite"/>
    </source>
</evidence>
<dbReference type="Gene3D" id="3.10.350.10">
    <property type="entry name" value="LysM domain"/>
    <property type="match status" value="2"/>
</dbReference>
<feature type="region of interest" description="Disordered" evidence="1">
    <location>
        <begin position="40"/>
        <end position="136"/>
    </location>
</feature>
<evidence type="ECO:0000259" key="3">
    <source>
        <dbReference type="PROSITE" id="PS51782"/>
    </source>
</evidence>
<organism evidence="4 5">
    <name type="scientific">Hathewaya proteolytica DSM 3090</name>
    <dbReference type="NCBI Taxonomy" id="1121331"/>
    <lineage>
        <taxon>Bacteria</taxon>
        <taxon>Bacillati</taxon>
        <taxon>Bacillota</taxon>
        <taxon>Clostridia</taxon>
        <taxon>Eubacteriales</taxon>
        <taxon>Clostridiaceae</taxon>
        <taxon>Hathewaya</taxon>
    </lineage>
</organism>
<gene>
    <name evidence="4" type="ORF">SAMN02745248_02178</name>
</gene>
<proteinExistence type="predicted"/>
<dbReference type="Pfam" id="PF01476">
    <property type="entry name" value="LysM"/>
    <property type="match status" value="2"/>
</dbReference>
<dbReference type="SUPFAM" id="SSF54106">
    <property type="entry name" value="LysM domain"/>
    <property type="match status" value="2"/>
</dbReference>
<feature type="domain" description="LysM" evidence="3">
    <location>
        <begin position="216"/>
        <end position="265"/>
    </location>
</feature>
<dbReference type="RefSeq" id="WP_072904108.1">
    <property type="nucleotide sequence ID" value="NZ_FRAD01000020.1"/>
</dbReference>
<dbReference type="STRING" id="1121331.SAMN02745248_02178"/>
<feature type="transmembrane region" description="Helical" evidence="2">
    <location>
        <begin position="12"/>
        <end position="32"/>
    </location>
</feature>
<evidence type="ECO:0000313" key="5">
    <source>
        <dbReference type="Proteomes" id="UP000183952"/>
    </source>
</evidence>
<keyword evidence="2" id="KW-1133">Transmembrane helix</keyword>
<dbReference type="CDD" id="cd00118">
    <property type="entry name" value="LysM"/>
    <property type="match status" value="2"/>
</dbReference>
<feature type="compositionally biased region" description="Basic and acidic residues" evidence="1">
    <location>
        <begin position="62"/>
        <end position="127"/>
    </location>
</feature>
<dbReference type="InterPro" id="IPR036779">
    <property type="entry name" value="LysM_dom_sf"/>
</dbReference>
<dbReference type="Proteomes" id="UP000183952">
    <property type="component" value="Unassembled WGS sequence"/>
</dbReference>
<keyword evidence="2" id="KW-0812">Transmembrane</keyword>
<reference evidence="4 5" key="1">
    <citation type="submission" date="2016-11" db="EMBL/GenBank/DDBJ databases">
        <authorList>
            <person name="Jaros S."/>
            <person name="Januszkiewicz K."/>
            <person name="Wedrychowicz H."/>
        </authorList>
    </citation>
    <scope>NUCLEOTIDE SEQUENCE [LARGE SCALE GENOMIC DNA]</scope>
    <source>
        <strain evidence="4 5">DSM 3090</strain>
    </source>
</reference>
<evidence type="ECO:0000313" key="4">
    <source>
        <dbReference type="EMBL" id="SHK26584.1"/>
    </source>
</evidence>
<sequence>MKFDFKDKKFMITASTVAVVVLGVFIGVKVMMNADAKSSLAQVSSGTEKQITDDENAIADSLKQKAEEENGKKDEKDKESGAEGEENKSKDATDEAKSDGDKNGTEDKDTKTTGNQDSKKDDEHDKSSSQSTENTDSTVKVVKVYDDQYIVKKGDTLYTIGKKFFVEDELTEGINTMKKINNIGLSDLIKEGDKLYIPVASNSPKKTSEVMGKDYRSYIVKKGDTLTNIVKEEMEWCDVDTGLKLIKDANKISNDTIKENQKLIIPTKK</sequence>
<dbReference type="PROSITE" id="PS51782">
    <property type="entry name" value="LYSM"/>
    <property type="match status" value="2"/>
</dbReference>
<dbReference type="InterPro" id="IPR018392">
    <property type="entry name" value="LysM"/>
</dbReference>
<name>A0A1M6R2A7_9CLOT</name>
<dbReference type="SMART" id="SM00257">
    <property type="entry name" value="LysM"/>
    <property type="match status" value="2"/>
</dbReference>
<evidence type="ECO:0000256" key="2">
    <source>
        <dbReference type="SAM" id="Phobius"/>
    </source>
</evidence>
<dbReference type="PANTHER" id="PTHR33734:SF22">
    <property type="entry name" value="MEMBRANE-BOUND LYTIC MUREIN TRANSGLYCOSYLASE D"/>
    <property type="match status" value="1"/>
</dbReference>
<keyword evidence="2" id="KW-0472">Membrane</keyword>
<dbReference type="OrthoDB" id="1934868at2"/>
<dbReference type="EMBL" id="FRAD01000020">
    <property type="protein sequence ID" value="SHK26584.1"/>
    <property type="molecule type" value="Genomic_DNA"/>
</dbReference>
<feature type="compositionally biased region" description="Polar residues" evidence="1">
    <location>
        <begin position="40"/>
        <end position="49"/>
    </location>
</feature>
<keyword evidence="5" id="KW-1185">Reference proteome</keyword>
<dbReference type="PANTHER" id="PTHR33734">
    <property type="entry name" value="LYSM DOMAIN-CONTAINING GPI-ANCHORED PROTEIN 2"/>
    <property type="match status" value="1"/>
</dbReference>
<protein>
    <submittedName>
        <fullName evidence="4">LysM domain-containing protein</fullName>
    </submittedName>
</protein>
<accession>A0A1M6R2A7</accession>
<dbReference type="AlphaFoldDB" id="A0A1M6R2A7"/>
<feature type="domain" description="LysM" evidence="3">
    <location>
        <begin position="147"/>
        <end position="197"/>
    </location>
</feature>